<evidence type="ECO:0000313" key="6">
    <source>
        <dbReference type="EMBL" id="ATE55213.1"/>
    </source>
</evidence>
<keyword evidence="3" id="KW-0808">Transferase</keyword>
<keyword evidence="2 6" id="KW-0032">Aminotransferase</keyword>
<protein>
    <submittedName>
        <fullName evidence="6">Aspartate aminotransferase family protein</fullName>
    </submittedName>
</protein>
<dbReference type="PANTHER" id="PTHR11986">
    <property type="entry name" value="AMINOTRANSFERASE CLASS III"/>
    <property type="match status" value="1"/>
</dbReference>
<keyword evidence="4 5" id="KW-0663">Pyridoxal phosphate</keyword>
<dbReference type="Pfam" id="PF00202">
    <property type="entry name" value="Aminotran_3"/>
    <property type="match status" value="1"/>
</dbReference>
<comment type="cofactor">
    <cofactor evidence="1">
        <name>pyridoxal 5'-phosphate</name>
        <dbReference type="ChEBI" id="CHEBI:597326"/>
    </cofactor>
</comment>
<dbReference type="GO" id="GO:0042802">
    <property type="term" value="F:identical protein binding"/>
    <property type="evidence" value="ECO:0007669"/>
    <property type="project" value="TreeGrafter"/>
</dbReference>
<evidence type="ECO:0000256" key="4">
    <source>
        <dbReference type="ARBA" id="ARBA00022898"/>
    </source>
</evidence>
<dbReference type="Gene3D" id="3.40.640.10">
    <property type="entry name" value="Type I PLP-dependent aspartate aminotransferase-like (Major domain)"/>
    <property type="match status" value="1"/>
</dbReference>
<dbReference type="InterPro" id="IPR015421">
    <property type="entry name" value="PyrdxlP-dep_Trfase_major"/>
</dbReference>
<evidence type="ECO:0000256" key="1">
    <source>
        <dbReference type="ARBA" id="ARBA00001933"/>
    </source>
</evidence>
<evidence type="ECO:0000256" key="5">
    <source>
        <dbReference type="RuleBase" id="RU003560"/>
    </source>
</evidence>
<dbReference type="InterPro" id="IPR015424">
    <property type="entry name" value="PyrdxlP-dep_Trfase"/>
</dbReference>
<dbReference type="FunFam" id="3.40.640.10:FF:000004">
    <property type="entry name" value="Acetylornithine aminotransferase"/>
    <property type="match status" value="1"/>
</dbReference>
<dbReference type="SUPFAM" id="SSF53383">
    <property type="entry name" value="PLP-dependent transferases"/>
    <property type="match status" value="1"/>
</dbReference>
<evidence type="ECO:0000313" key="7">
    <source>
        <dbReference type="Proteomes" id="UP000218505"/>
    </source>
</evidence>
<dbReference type="GO" id="GO:0030170">
    <property type="term" value="F:pyridoxal phosphate binding"/>
    <property type="evidence" value="ECO:0007669"/>
    <property type="project" value="InterPro"/>
</dbReference>
<organism evidence="6 7">
    <name type="scientific">Actinosynnema pretiosum</name>
    <dbReference type="NCBI Taxonomy" id="42197"/>
    <lineage>
        <taxon>Bacteria</taxon>
        <taxon>Bacillati</taxon>
        <taxon>Actinomycetota</taxon>
        <taxon>Actinomycetes</taxon>
        <taxon>Pseudonocardiales</taxon>
        <taxon>Pseudonocardiaceae</taxon>
        <taxon>Actinosynnema</taxon>
    </lineage>
</organism>
<dbReference type="InterPro" id="IPR015422">
    <property type="entry name" value="PyrdxlP-dep_Trfase_small"/>
</dbReference>
<evidence type="ECO:0000256" key="3">
    <source>
        <dbReference type="ARBA" id="ARBA00022679"/>
    </source>
</evidence>
<dbReference type="Gene3D" id="3.90.1150.10">
    <property type="entry name" value="Aspartate Aminotransferase, domain 1"/>
    <property type="match status" value="1"/>
</dbReference>
<dbReference type="InterPro" id="IPR049704">
    <property type="entry name" value="Aminotrans_3_PPA_site"/>
</dbReference>
<dbReference type="KEGG" id="apre:CNX65_19590"/>
<sequence>MTATEKTTPDAARLSQLYRRTMSSGRARLAELLGGHVEVESSGAWVTTAEGRRILNAGGYGVLITGARHPVVVAEVERQLRTHPIGTRIFLEPAAARAADLLTSVAPDGLERVHFSCSGAEAVEAAIKIARLNGRRHLVSMTGGYHGKTTGALSLTAKAAFQDPFRPLLPHVSHVPFGDVLALTAELERHPGEACVILEPVQGEGGVVIPPPGYLSAVRAVCTEHGALLVLDEVQTGLGRLGHWWGADAEGVRPDVLLSGKALGGGVLPVAATLVTAEAFAALDRDPVLHTSTFSAAPIAMAAACGAIRAIREDDLVARAADLGARLTPAFADAVAEHLPHHDVAVRGAGLLIGVDFADPALAADLLIALVANDVVANFSLNSDHVVRFTPPATMPESDVHFLIERFERAVELVAERNPEHEVSHA</sequence>
<dbReference type="AlphaFoldDB" id="A0A290Z8C4"/>
<dbReference type="GO" id="GO:0008483">
    <property type="term" value="F:transaminase activity"/>
    <property type="evidence" value="ECO:0007669"/>
    <property type="project" value="UniProtKB-KW"/>
</dbReference>
<reference evidence="6" key="1">
    <citation type="submission" date="2017-09" db="EMBL/GenBank/DDBJ databases">
        <title>Complete Genome Sequence of ansamitocin-producing Bacterium Actinosynnema pretiosum X47.</title>
        <authorList>
            <person name="Cao G."/>
            <person name="Zong G."/>
            <person name="Zhong C."/>
            <person name="Fu J."/>
        </authorList>
    </citation>
    <scope>NUCLEOTIDE SEQUENCE [LARGE SCALE GENOMIC DNA]</scope>
    <source>
        <strain evidence="6">X47</strain>
    </source>
</reference>
<evidence type="ECO:0000256" key="2">
    <source>
        <dbReference type="ARBA" id="ARBA00022576"/>
    </source>
</evidence>
<dbReference type="EMBL" id="CP023445">
    <property type="protein sequence ID" value="ATE55213.1"/>
    <property type="molecule type" value="Genomic_DNA"/>
</dbReference>
<keyword evidence="7" id="KW-1185">Reference proteome</keyword>
<dbReference type="Proteomes" id="UP000218505">
    <property type="component" value="Chromosome"/>
</dbReference>
<proteinExistence type="inferred from homology"/>
<dbReference type="InterPro" id="IPR050103">
    <property type="entry name" value="Class-III_PLP-dep_AT"/>
</dbReference>
<dbReference type="CDD" id="cd00610">
    <property type="entry name" value="OAT_like"/>
    <property type="match status" value="1"/>
</dbReference>
<dbReference type="RefSeq" id="WP_096495048.1">
    <property type="nucleotide sequence ID" value="NZ_CP023445.1"/>
</dbReference>
<comment type="similarity">
    <text evidence="5">Belongs to the class-III pyridoxal-phosphate-dependent aminotransferase family.</text>
</comment>
<name>A0A290Z8C4_9PSEU</name>
<dbReference type="PANTHER" id="PTHR11986:SF79">
    <property type="entry name" value="ACETYLORNITHINE AMINOTRANSFERASE, MITOCHONDRIAL"/>
    <property type="match status" value="1"/>
</dbReference>
<dbReference type="PROSITE" id="PS00600">
    <property type="entry name" value="AA_TRANSFER_CLASS_3"/>
    <property type="match status" value="1"/>
</dbReference>
<gene>
    <name evidence="6" type="ORF">CNX65_19590</name>
</gene>
<dbReference type="InterPro" id="IPR005814">
    <property type="entry name" value="Aminotrans_3"/>
</dbReference>
<accession>A0A290Z8C4</accession>